<feature type="region of interest" description="Disordered" evidence="4">
    <location>
        <begin position="269"/>
        <end position="290"/>
    </location>
</feature>
<name>A0A9D3PBF3_9TELE</name>
<keyword evidence="5" id="KW-1133">Transmembrane helix</keyword>
<sequence>MGMFLLMILITVNLAAPAGSQDAIKLEHVSVQQGKSIIIPCLYKAKYINNQKYLCFGSHFFVCKDVKSLKHRMVSTSDDQTKYIFTVTMKNVTASDAGSYWCSVETAGLDVKDKDFQLKVTTATPDLYVENQTVIGYEGSHVVISCNHQSKSPKAWCKIGGPCVSTSGNISGASVQLRNTDRGFSVTMSKLAMKNTGWYWCSAGNWQMPVHITVQNATSSWERSSFAWLIVLGLLLAVACIAVTVFRQHKQKCEIFSWRERSENTYVSMKKPNPQTKQHTDEEAQDYEIMSSPVQTSGVQGKNREGYESWKTDGGHITDKGHYCTC</sequence>
<accession>A0A9D3PBF3</accession>
<comment type="caution">
    <text evidence="8">The sequence shown here is derived from an EMBL/GenBank/DDBJ whole genome shotgun (WGS) entry which is preliminary data.</text>
</comment>
<dbReference type="GO" id="GO:0004888">
    <property type="term" value="F:transmembrane signaling receptor activity"/>
    <property type="evidence" value="ECO:0007669"/>
    <property type="project" value="TreeGrafter"/>
</dbReference>
<dbReference type="Pfam" id="PF07686">
    <property type="entry name" value="V-set"/>
    <property type="match status" value="1"/>
</dbReference>
<dbReference type="InterPro" id="IPR036179">
    <property type="entry name" value="Ig-like_dom_sf"/>
</dbReference>
<dbReference type="PANTHER" id="PTHR11860">
    <property type="entry name" value="POLYMERIC-IMMUNOGLOBULIN RECEPTOR"/>
    <property type="match status" value="1"/>
</dbReference>
<comment type="subcellular location">
    <subcellularLocation>
        <location evidence="1">Membrane</location>
    </subcellularLocation>
</comment>
<dbReference type="Proteomes" id="UP000824219">
    <property type="component" value="Linkage Group LG01"/>
</dbReference>
<dbReference type="InterPro" id="IPR013106">
    <property type="entry name" value="Ig_V-set"/>
</dbReference>
<feature type="domain" description="Immunoglobulin" evidence="7">
    <location>
        <begin position="131"/>
        <end position="215"/>
    </location>
</feature>
<evidence type="ECO:0000256" key="5">
    <source>
        <dbReference type="SAM" id="Phobius"/>
    </source>
</evidence>
<evidence type="ECO:0000256" key="6">
    <source>
        <dbReference type="SAM" id="SignalP"/>
    </source>
</evidence>
<evidence type="ECO:0000256" key="3">
    <source>
        <dbReference type="ARBA" id="ARBA00023136"/>
    </source>
</evidence>
<evidence type="ECO:0000313" key="9">
    <source>
        <dbReference type="Proteomes" id="UP000824219"/>
    </source>
</evidence>
<dbReference type="SMART" id="SM00409">
    <property type="entry name" value="IG"/>
    <property type="match status" value="2"/>
</dbReference>
<evidence type="ECO:0000256" key="1">
    <source>
        <dbReference type="ARBA" id="ARBA00004370"/>
    </source>
</evidence>
<evidence type="ECO:0000256" key="2">
    <source>
        <dbReference type="ARBA" id="ARBA00022692"/>
    </source>
</evidence>
<evidence type="ECO:0000256" key="4">
    <source>
        <dbReference type="SAM" id="MobiDB-lite"/>
    </source>
</evidence>
<gene>
    <name evidence="8" type="ORF">KOW79_001006</name>
</gene>
<dbReference type="EMBL" id="JAHKSW010000001">
    <property type="protein sequence ID" value="KAG7336313.1"/>
    <property type="molecule type" value="Genomic_DNA"/>
</dbReference>
<dbReference type="PANTHER" id="PTHR11860:SF87">
    <property type="entry name" value="CMRF35-LIKE MOLECULE 8"/>
    <property type="match status" value="1"/>
</dbReference>
<reference evidence="8 9" key="1">
    <citation type="submission" date="2021-06" db="EMBL/GenBank/DDBJ databases">
        <title>Chromosome-level genome assembly of the red-tail catfish (Hemibagrus wyckioides).</title>
        <authorList>
            <person name="Shao F."/>
        </authorList>
    </citation>
    <scope>NUCLEOTIDE SEQUENCE [LARGE SCALE GENOMIC DNA]</scope>
    <source>
        <strain evidence="8">EC202008001</strain>
        <tissue evidence="8">Blood</tissue>
    </source>
</reference>
<dbReference type="InterPro" id="IPR003599">
    <property type="entry name" value="Ig_sub"/>
</dbReference>
<feature type="domain" description="Immunoglobulin" evidence="7">
    <location>
        <begin position="26"/>
        <end position="121"/>
    </location>
</feature>
<dbReference type="AlphaFoldDB" id="A0A9D3PBF3"/>
<organism evidence="8 9">
    <name type="scientific">Hemibagrus wyckioides</name>
    <dbReference type="NCBI Taxonomy" id="337641"/>
    <lineage>
        <taxon>Eukaryota</taxon>
        <taxon>Metazoa</taxon>
        <taxon>Chordata</taxon>
        <taxon>Craniata</taxon>
        <taxon>Vertebrata</taxon>
        <taxon>Euteleostomi</taxon>
        <taxon>Actinopterygii</taxon>
        <taxon>Neopterygii</taxon>
        <taxon>Teleostei</taxon>
        <taxon>Ostariophysi</taxon>
        <taxon>Siluriformes</taxon>
        <taxon>Bagridae</taxon>
        <taxon>Hemibagrus</taxon>
    </lineage>
</organism>
<feature type="chain" id="PRO_5039204854" description="Immunoglobulin domain-containing protein" evidence="6">
    <location>
        <begin position="16"/>
        <end position="326"/>
    </location>
</feature>
<keyword evidence="3 5" id="KW-0472">Membrane</keyword>
<keyword evidence="9" id="KW-1185">Reference proteome</keyword>
<dbReference type="Gene3D" id="2.60.40.10">
    <property type="entry name" value="Immunoglobulins"/>
    <property type="match status" value="2"/>
</dbReference>
<dbReference type="InterPro" id="IPR050671">
    <property type="entry name" value="CD300_family_receptors"/>
</dbReference>
<dbReference type="GO" id="GO:0005886">
    <property type="term" value="C:plasma membrane"/>
    <property type="evidence" value="ECO:0007669"/>
    <property type="project" value="TreeGrafter"/>
</dbReference>
<feature type="transmembrane region" description="Helical" evidence="5">
    <location>
        <begin position="226"/>
        <end position="246"/>
    </location>
</feature>
<dbReference type="SUPFAM" id="SSF48726">
    <property type="entry name" value="Immunoglobulin"/>
    <property type="match status" value="2"/>
</dbReference>
<evidence type="ECO:0000259" key="7">
    <source>
        <dbReference type="SMART" id="SM00409"/>
    </source>
</evidence>
<keyword evidence="6" id="KW-0732">Signal</keyword>
<dbReference type="OrthoDB" id="8920197at2759"/>
<keyword evidence="2 5" id="KW-0812">Transmembrane</keyword>
<proteinExistence type="predicted"/>
<protein>
    <recommendedName>
        <fullName evidence="7">Immunoglobulin domain-containing protein</fullName>
    </recommendedName>
</protein>
<dbReference type="InterPro" id="IPR013783">
    <property type="entry name" value="Ig-like_fold"/>
</dbReference>
<evidence type="ECO:0000313" key="8">
    <source>
        <dbReference type="EMBL" id="KAG7336313.1"/>
    </source>
</evidence>
<feature type="signal peptide" evidence="6">
    <location>
        <begin position="1"/>
        <end position="15"/>
    </location>
</feature>